<evidence type="ECO:0000256" key="4">
    <source>
        <dbReference type="ARBA" id="ARBA00023136"/>
    </source>
</evidence>
<accession>A0ABQ0E5M9</accession>
<evidence type="ECO:0000256" key="1">
    <source>
        <dbReference type="ARBA" id="ARBA00004141"/>
    </source>
</evidence>
<protein>
    <recommendedName>
        <fullName evidence="9">P-type conjugative transfer protein TrbL</fullName>
    </recommendedName>
</protein>
<reference evidence="7 8" key="1">
    <citation type="journal article" date="2025" name="Int. J. Syst. Evol. Microbiol.">
        <title>Desulfovibrio falkowii sp. nov., Porphyromonas miyakawae sp. nov., Mediterraneibacter flintii sp. nov. and Owariibacterium komagatae gen. nov., sp. nov., isolated from human faeces.</title>
        <authorList>
            <person name="Hamaguchi T."/>
            <person name="Ohara M."/>
            <person name="Hisatomi A."/>
            <person name="Sekiguchi K."/>
            <person name="Takeda J.I."/>
            <person name="Ueyama J."/>
            <person name="Ito M."/>
            <person name="Nishiwaki H."/>
            <person name="Ogi T."/>
            <person name="Hirayama M."/>
            <person name="Ohkuma M."/>
            <person name="Sakamoto M."/>
            <person name="Ohno K."/>
        </authorList>
    </citation>
    <scope>NUCLEOTIDE SEQUENCE [LARGE SCALE GENOMIC DNA]</scope>
    <source>
        <strain evidence="7 8">13CB8C</strain>
    </source>
</reference>
<name>A0ABQ0E5M9_9BACT</name>
<comment type="caution">
    <text evidence="7">The sequence shown here is derived from an EMBL/GenBank/DDBJ whole genome shotgun (WGS) entry which is preliminary data.</text>
</comment>
<evidence type="ECO:0000256" key="2">
    <source>
        <dbReference type="ARBA" id="ARBA00022692"/>
    </source>
</evidence>
<feature type="compositionally biased region" description="Gly residues" evidence="5">
    <location>
        <begin position="313"/>
        <end position="327"/>
    </location>
</feature>
<feature type="transmembrane region" description="Helical" evidence="6">
    <location>
        <begin position="184"/>
        <end position="202"/>
    </location>
</feature>
<keyword evidence="4 6" id="KW-0472">Membrane</keyword>
<evidence type="ECO:0000256" key="5">
    <source>
        <dbReference type="SAM" id="MobiDB-lite"/>
    </source>
</evidence>
<feature type="region of interest" description="Disordered" evidence="5">
    <location>
        <begin position="299"/>
        <end position="327"/>
    </location>
</feature>
<proteinExistence type="predicted"/>
<evidence type="ECO:0008006" key="9">
    <source>
        <dbReference type="Google" id="ProtNLM"/>
    </source>
</evidence>
<keyword evidence="3 6" id="KW-1133">Transmembrane helix</keyword>
<feature type="transmembrane region" description="Helical" evidence="6">
    <location>
        <begin position="20"/>
        <end position="42"/>
    </location>
</feature>
<feature type="transmembrane region" description="Helical" evidence="6">
    <location>
        <begin position="92"/>
        <end position="110"/>
    </location>
</feature>
<feature type="transmembrane region" description="Helical" evidence="6">
    <location>
        <begin position="122"/>
        <end position="141"/>
    </location>
</feature>
<feature type="transmembrane region" description="Helical" evidence="6">
    <location>
        <begin position="147"/>
        <end position="172"/>
    </location>
</feature>
<dbReference type="EMBL" id="BAAFSG010000001">
    <property type="protein sequence ID" value="GAB1253040.1"/>
    <property type="molecule type" value="Genomic_DNA"/>
</dbReference>
<evidence type="ECO:0000313" key="8">
    <source>
        <dbReference type="Proteomes" id="UP001628192"/>
    </source>
</evidence>
<gene>
    <name evidence="7" type="ORF">Defa_05270</name>
</gene>
<evidence type="ECO:0000313" key="7">
    <source>
        <dbReference type="EMBL" id="GAB1253040.1"/>
    </source>
</evidence>
<keyword evidence="8" id="KW-1185">Reference proteome</keyword>
<evidence type="ECO:0000256" key="6">
    <source>
        <dbReference type="SAM" id="Phobius"/>
    </source>
</evidence>
<dbReference type="Pfam" id="PF04610">
    <property type="entry name" value="TrbL"/>
    <property type="match status" value="1"/>
</dbReference>
<keyword evidence="2 6" id="KW-0812">Transmembrane</keyword>
<dbReference type="InterPro" id="IPR007688">
    <property type="entry name" value="Conjugal_tfr_TrbL/VirB6"/>
</dbReference>
<sequence length="327" mass="33498">MFGIAGGIAMAAGGKNIGQVIGEFTVSVIIPAAFMFCVIEYYQQWSIDTIKGLYYIAGNVEPHSAVYAGTFFTAGIKLFDGVWEAFKVADPATWPLILAGIVILVIYALMAMKILLIKCESYIVLNAGIIILGLGAFSQTRSYAVNFITYVLSVAVKLYVMQLIIGIAFSFVDEFLATPPDMNNSIVILGASIVMLGLLSTIPDMCAGIIQGQHVGSGNALASAMGAFTGAVAGTISAAGTAGATANAVKSVAAAATEQGLSGGAKAGYVARQVANAAWGTNATTGESRGTFTGRMNSRMQKHAGDILQKGNSSGGTGDSSGGSGNA</sequence>
<organism evidence="7 8">
    <name type="scientific">Desulfovibrio falkowii</name>
    <dbReference type="NCBI Taxonomy" id="3136602"/>
    <lineage>
        <taxon>Bacteria</taxon>
        <taxon>Pseudomonadati</taxon>
        <taxon>Thermodesulfobacteriota</taxon>
        <taxon>Desulfovibrionia</taxon>
        <taxon>Desulfovibrionales</taxon>
        <taxon>Desulfovibrionaceae</taxon>
        <taxon>Desulfovibrio</taxon>
    </lineage>
</organism>
<evidence type="ECO:0000256" key="3">
    <source>
        <dbReference type="ARBA" id="ARBA00022989"/>
    </source>
</evidence>
<dbReference type="Proteomes" id="UP001628192">
    <property type="component" value="Unassembled WGS sequence"/>
</dbReference>
<comment type="subcellular location">
    <subcellularLocation>
        <location evidence="1">Membrane</location>
        <topology evidence="1">Multi-pass membrane protein</topology>
    </subcellularLocation>
</comment>